<keyword evidence="4" id="KW-1185">Reference proteome</keyword>
<feature type="domain" description="Guanylate cyclase" evidence="2">
    <location>
        <begin position="1553"/>
        <end position="1678"/>
    </location>
</feature>
<name>A0A0L0DK65_THETB</name>
<feature type="compositionally biased region" description="Low complexity" evidence="1">
    <location>
        <begin position="1066"/>
        <end position="1080"/>
    </location>
</feature>
<dbReference type="SUPFAM" id="SSF55073">
    <property type="entry name" value="Nucleotide cyclase"/>
    <property type="match status" value="8"/>
</dbReference>
<dbReference type="EMBL" id="GL349475">
    <property type="protein sequence ID" value="KNC52804.1"/>
    <property type="molecule type" value="Genomic_DNA"/>
</dbReference>
<dbReference type="InterPro" id="IPR029787">
    <property type="entry name" value="Nucleotide_cyclase"/>
</dbReference>
<protein>
    <recommendedName>
        <fullName evidence="2">Guanylate cyclase domain-containing protein</fullName>
    </recommendedName>
</protein>
<feature type="compositionally biased region" description="Low complexity" evidence="1">
    <location>
        <begin position="447"/>
        <end position="463"/>
    </location>
</feature>
<dbReference type="GeneID" id="25567329"/>
<dbReference type="PROSITE" id="PS50125">
    <property type="entry name" value="GUANYLATE_CYCLASE_2"/>
    <property type="match status" value="1"/>
</dbReference>
<evidence type="ECO:0000313" key="3">
    <source>
        <dbReference type="EMBL" id="KNC52804.1"/>
    </source>
</evidence>
<evidence type="ECO:0000256" key="1">
    <source>
        <dbReference type="SAM" id="MobiDB-lite"/>
    </source>
</evidence>
<organism evidence="3 4">
    <name type="scientific">Thecamonas trahens ATCC 50062</name>
    <dbReference type="NCBI Taxonomy" id="461836"/>
    <lineage>
        <taxon>Eukaryota</taxon>
        <taxon>Apusozoa</taxon>
        <taxon>Apusomonadida</taxon>
        <taxon>Apusomonadidae</taxon>
        <taxon>Thecamonas</taxon>
    </lineage>
</organism>
<dbReference type="Proteomes" id="UP000054408">
    <property type="component" value="Unassembled WGS sequence"/>
</dbReference>
<evidence type="ECO:0000259" key="2">
    <source>
        <dbReference type="PROSITE" id="PS50125"/>
    </source>
</evidence>
<feature type="compositionally biased region" description="Basic residues" evidence="1">
    <location>
        <begin position="510"/>
        <end position="537"/>
    </location>
</feature>
<feature type="region of interest" description="Disordered" evidence="1">
    <location>
        <begin position="377"/>
        <end position="537"/>
    </location>
</feature>
<evidence type="ECO:0000313" key="4">
    <source>
        <dbReference type="Proteomes" id="UP000054408"/>
    </source>
</evidence>
<reference evidence="3 4" key="1">
    <citation type="submission" date="2010-05" db="EMBL/GenBank/DDBJ databases">
        <title>The Genome Sequence of Thecamonas trahens ATCC 50062.</title>
        <authorList>
            <consortium name="The Broad Institute Genome Sequencing Platform"/>
            <person name="Russ C."/>
            <person name="Cuomo C."/>
            <person name="Shea T."/>
            <person name="Young S.K."/>
            <person name="Zeng Q."/>
            <person name="Koehrsen M."/>
            <person name="Haas B."/>
            <person name="Borodovsky M."/>
            <person name="Guigo R."/>
            <person name="Alvarado L."/>
            <person name="Berlin A."/>
            <person name="Bochicchio J."/>
            <person name="Borenstein D."/>
            <person name="Chapman S."/>
            <person name="Chen Z."/>
            <person name="Freedman E."/>
            <person name="Gellesch M."/>
            <person name="Goldberg J."/>
            <person name="Griggs A."/>
            <person name="Gujja S."/>
            <person name="Heilman E."/>
            <person name="Heiman D."/>
            <person name="Hepburn T."/>
            <person name="Howarth C."/>
            <person name="Jen D."/>
            <person name="Larson L."/>
            <person name="Mehta T."/>
            <person name="Park D."/>
            <person name="Pearson M."/>
            <person name="Roberts A."/>
            <person name="Saif S."/>
            <person name="Shenoy N."/>
            <person name="Sisk P."/>
            <person name="Stolte C."/>
            <person name="Sykes S."/>
            <person name="Thomson T."/>
            <person name="Walk T."/>
            <person name="White J."/>
            <person name="Yandava C."/>
            <person name="Burger G."/>
            <person name="Gray M.W."/>
            <person name="Holland P.W.H."/>
            <person name="King N."/>
            <person name="Lang F.B.F."/>
            <person name="Roger A.J."/>
            <person name="Ruiz-Trillo I."/>
            <person name="Lander E."/>
            <person name="Nusbaum C."/>
        </authorList>
    </citation>
    <scope>NUCLEOTIDE SEQUENCE [LARGE SCALE GENOMIC DNA]</scope>
    <source>
        <strain evidence="3 4">ATCC 50062</strain>
    </source>
</reference>
<dbReference type="Gene3D" id="1.10.1070.11">
    <property type="entry name" value="Phosphatidylinositol 3-/4-kinase, catalytic domain"/>
    <property type="match status" value="1"/>
</dbReference>
<accession>A0A0L0DK65</accession>
<dbReference type="RefSeq" id="XP_013755113.1">
    <property type="nucleotide sequence ID" value="XM_013899659.1"/>
</dbReference>
<dbReference type="InterPro" id="IPR001054">
    <property type="entry name" value="A/G_cyclase"/>
</dbReference>
<sequence>MFTTPHHSFSLAAPARAPALVVKLVAHPLEEAFATGVVEEVFGLTTPRARWICLDSQEAAELVDVLAELDPERAQPYVEALAQSAPAAIQVQRYVPGGPSRNLRYLDPDACAGVFGVPGELTAHGRRVLQDIGRMLIADLLLNNYGRLRCRAVWPYNIGNAKNVLFAADTGGLVALDQCLNAYDPLRHATALDKYATAVRDVLAALSAPLADAPPPPVDQIRRFIRQNCRYDIGREGCHCVHLGMLAGLAAVRGATLDTLRDVFASAAAATAAAPGTTAHSPPTGDPPQLAFVLAMRDVLAAAGDTAQVHAELAELASAPALRRPDFDASLAADDEVADEISEFWKLSESLMDMFSGDGGASSSLYATPLRDAARARAAASSAATPGTPNLSPIPPPSLGSDAAASTDASAPRSAPSPDGFSAELDSPSRLAHHHRHHRRRRRKHSSPSATPDEPSDASASAPSRRRKHRHHHGDDSEPAGPASESDIAPPSSPPPTLVADDNDSEVMSRKAKAKSRKAKAKSRKAKSQKAKSKKARAVAAAAAASGAGGELAPSSAAAKLRPAFSDVNNIRFHHGDRTVLMAKLAPLPMSSTSAALLAYATAVINYRLTFREVVLAYKCSYVHNDGPVLSATFHKPSAAIDAALECAARAIALRAGSTVLGSLAPPVFALAHGGGLLVDKFTLRQFGVAVDVALQLLFRVDHPVALDAPPAILAAPATMLALSKRERAAFAKAGVSFAPHASDRLDFEATAVIYPATDALDDDMELSALALLKQEQAVGYVETLHGNMTPAMRFRKLMVARAAPSTALSPSKLNHIDGVLTSAAFFGLRAMVALGFDWMTVPGLTSAEDVISKMRAAMALLQPVVLAHGGTFYEEFLYEFESPSVALAAAIAIKRELIHHNASAFVRERAPLRGLVCSHGPTLAVEATNVHWGRHVTLAQLLLSSFAVTAATVADPPLMLTSAFHAALLESSDPNIGALTLAPVSFTIGDAAERCYAVKGDAALASPYKQLLAAGAASTPPPASAGPRAPVASSALKNKYTSSRPADGPRVRFALSPPPSPPLRPRLQASPSAVASPPSLHTCGPARATSPVVVNSGALVLESSPAMHVFRGGLAVFATSLVCPLPASPVAAAALTFKLQELCMPLLQSFGALTVQPQDSGELVALLPTPAAAAAAALAAHELIAAFNQDADAAGSSLLLRTTGFAVVTGDGCAQSAHHEALLVSPLVDAALALASASDLSSAIRVCLASDDFELVDDLVSQPLLASAHLHPLTAPAVGARLAHLTGRSAQSLALYTISGSLPSEAFDASALLAAGASAEASYSGLDLEALFRSAADAAPAAAVVDSVTAHYVRQHVAIVTLARHPRPDMPPAEQLSTFLAVLNDAVVPVVVDQYGGERISATAFAFVDDLLSATSAAVLIASQPLLADAGVSVVISDGDVLVIPYSDSTVFMGEPLRSPYTALAGAKRLHAPPTTRDPSRVTPLVPLLVAAPVIAALALVEPFASCYAYAPVRGAPDFSYVASISQDPRVLAGDVVVSEDEDTRHFVGHVAVLVTDMSGFTRITRAKGIVHFASLILRMRSLFTPIFELYGALSINTEADNFLVVFPSAEKATAAALEAARMLHLYNAAVVADPAVSDDFVLKVGGYGIAAGRGCVQDLMSTSLFGEVFDRAFRLGEDVADDNILIDDTTASLAGKHPAFAGLDLSRLQVDAETGIRYTTIELDAAVSSLARYHGTLHMVSSEFDTTTPLGWVCNAVLNAAPDDVAAAAADVGRRYLAPGAILLIGVDQAKVTAAAGIDASIRMLHRMVHDLEPILIDELGGSLVEEKIFLFRSPAAAIRGAVLARALLNATNASAVATGLPAVPWTGIAVHIGDMLVVPGSNIHWGDPLNTASKLAEDVASGQEIFVTREAFDAACAESPDLARLPTTSRTFHVSKVDLPCLEVGNGECITAGRVLGSAAVGEHRESQVRSGEVTAASDAAARAAFLPPPQPATISLHDSIEFTSETTLLVSDMSGFSRITRKMGIIHFASLILRMRTLAKGVYERYGVLEFFTEADNTFGLFATPAAAAAAAFELKAVLDAYNAEVAPAADFRIKVGGYGMHCGPGVVKDTATGKFFGTVADGAFVLGEDVSEDAALYVSTPVLSALATDERFARMDVVSFTAEDSPDAPFDYHVLACPGLNGTLPAAQLLTKLMAPAAWAPADNTTAESRFLAAVLVDRLAAGTTVSALDAKLADEFMVSVAAVLLIGMDFASVSASSGVPATLALVHSLSGLLATVAKRYGGTPLEEFIFLFPDVDAGYAAGLAIRAALVEYSMAHPNAPAPLTGLALHTGSMLIVPGTNVHWGDPLNTASKLAEDSASSAEFLVTQAAARLLASRAGATFVERSFVVSKVELPCVEVLDAVATSALASRKAVRALGMGKPLPQYVTTDAHCRHYHGEYSVLISDMSGFTRITRKMGIIHFASLILRMRDMLLAIYGACGAVSTFTEADNTFAVFRTPAAALRAALEAQVALARYNATSLPSPDFELHLSGFGIDTGVGLVQDLRSDKLFGPVHDRAFVLAEDTATGTDILISDETMAVLDADRAFVWPASITAEAKVLGEDDFAAPFGYFHLHGRLAASEVTLGHLPVSGSHTPREPRTPASEFHHALLVERPSARGATEQVDAQVTASYMRSPVFCLLIGFDFASVTATTGVENTIALMHGAEETVHAAIAPYSGEAVEEFIFVFNSAKLALLAGLAASAALDEWNELASADRKLPLLGMAIHAGSMLIVPGTNLAEDSLDGGELCITVPVYDAISRLSEFANLEFESREYLVSKVTLPCMIVRAPDRSGTHSDAHCLHYDGARAVVNVDVAGFTAAMRAAGIIHAAYMVLRMRALLGPVFTAHGAELVLTEADNLVAVFASADNAVAAACEAHYVMKTYNTWASSELAPTLPSRSRASDKVTSSLYGEPVDEAHHLADEVATEAQVLLTNSTRAALRSSSLALRLAPLRASRAEPASMWPFEYVVVDEATCSSTPRKSRMSNVAASALNEASTEAELAEHAGGADGSEASTFMNLMLQLRGGAGAATDTVDVLVSHKFVTEAAVVYVALDMAAVTRKYGSVKAIAVVHNAVAMVAQAVAEQSGVSVLEPFVLAFENKAHGVSAAIAILRAIERYNTDGRVAAGELLVVDGTDIHWGEALNTAAKLAHVMAASRELLVTEEVAKATRSDPAFAALRYEPREAVASGLAFKAFAVEWAFFARELPSSPGSRSDGVHFRELSGTHAVVVSDMSGFTRITRAKGIVHFASLIYRMREIIRAAYEAAGAVAFHTEADNTFGVFESAAAALEGALQAKSGLRAYNESVVDPDLAIAFSGFGVDVGEDLIRDTGSLRLFGSAAERAFVLAEDTADGGAVLVSGAVAARVRGTAAFKHAKFVRQTSDELDFVFYEVIGGESQATGSLPLTGEYAPAREEHVHGSPAAVFRTAVLSSPRALDVAASFLRPHAVVLLVGLEWRSLTEAAGPRKAILVAHEVAGVVADVLSQLGGTMLEEFIYAFDSPEAAISGALQLRKLFRERTAKHAEAEDVPLLGFGVHSGEMLIVPGTNVHWGDPLNTASKLAEDIAREGQLYVTQPVWHRLSGEFRRSLRAGTESHTVSKVALQVMRVDNPGPVSGVAVSGTVRSAPAVGVVEDAHTRRYTSEVAVLVSDMSGMSRTTAKYGIIHFAYLILKMRDLLSGVWEHYGAVSVATEADDFIVVFPSLDAALTAALEAFHILDAYHAALPAERLQAERINVSGFGIAVGDDVVADAVTGRLFGSTFNEAFLLGEELTDGGQVLLSTAAARRVMSDPQWACVACEPRMDVETSTTFAVVTGKLPAYECSLAQMSVPTIPWGVHTPGGEFYTDMLVKRPTLAGRDQAALDDAIKARFFSTKYVVMLGFDFSAKEAADSIDAAVASMHTAVAETHPRAAAHGGVAIEEFIFAFDSGSAAFAAASDMKAALVACGFDAVPFTGIALHAGDMLIVPETNVHWGSPLNTASKLSEDVASAGEFFVSRVVMDELRRNRLVRDVETVDRVFTVSKMDFECVEILGTKGGIASASASESPALTAGDTSIISVDLNGSDDFGVSALDTSQVLVVVGMPSLARTLRREGLEALASAVVRMQQLVGGCIAAGGGEAFGRGDEIVGVFDDALVALQVATKIHEVVREFNAAAGAARLSAIGVAVVPASTTLVVASVGGVYGQDVELGRDLVLEGAGTKTVVGRALVASLSERASGVSFISGTSEGAHVREYAMVSGAVAIDGPLAEASAARLCASVDGALGELGAAALSANNGGALRAGYIASLALVRFVFDFGVKHADGLAQLALSIVSGLVPSDAVDFGGLVYGVSNVADGLEFALNVRDALVEFGASATGAATRELPFVGGVVKAGEVVRDASVGVVWGGPVLELNQASHMLRPGQVVVLSASEADLGDDTRFAGLTFDKAVFGRSVTGLGQLAGVRVSGERSARSAPAVVVAGSESLPPRTPRGRSGSVDFDLAVPSSPSFEARGFDLPDVAEEAGASSSASLIVVLAEVQVKSSGSSASELVAAGSSAVRWRSLVDSVAEVHGVTSLSVLSDASGVQGLCVGVVFGSDESASALQFAGELVVVLQAFNASVDDPELALRLGTVMVHAGPGVIVVPGLGAVTGHGLDAGLAAMRRQPPAVALAVSGRLAPSGCGWAQVERASGVVNGLPAGDELRVAVAEVIGNASGAEESFQEMALERYKAGKAHRKRLDRVLARFVTARAVIHLGLSVMEGAPGGAAAALEAAHAEMEALTGAHGGSAKAPFTVAFHETAGVGAALARIVGALNSGTMLSGVSGVLVNGVGVAFSPMVIDAASQLCLGPAAAAAAAGGRSGKLVVYVGAEGVTHGVAAAMPAELGLEPVDDGECEWRSSVVRLARPAAGGGSSSKAASVPGRASGGECIVWIDVDVGGKASASAGAVTLAGAQRAFSDALLASGASAVTTVGEAVVGVLPSASAALRGGFEVLHAAREVTGGGAGVRKIGVGVAGAHGEVHVAEGMVFAPGVTTAATLAKAVLGRSGEVGAESRVASAGLRAHPGLSASSKVSQSRGTAYAVVRGELGSYAGVAISRPESSTVHETACVSVAFGIDYGYVTAQLGGPVAAAACARRVTAMIAGAAGEAGRVVGVDAAVFTGQVEHVAAMAVAAARKVRDGIRAHNAQASADGGAIIPLRSVAVFDGNVAWEPSVWGPGLRDARTLAHSYLFEGGRVFATEAVSAAAGSAAQADVDVEYLGLREVQMCEVAR</sequence>
<feature type="compositionally biased region" description="Low complexity" evidence="1">
    <location>
        <begin position="401"/>
        <end position="419"/>
    </location>
</feature>
<gene>
    <name evidence="3" type="ORF">AMSG_08695</name>
</gene>
<feature type="compositionally biased region" description="Basic residues" evidence="1">
    <location>
        <begin position="431"/>
        <end position="446"/>
    </location>
</feature>
<dbReference type="Gene3D" id="3.30.70.1230">
    <property type="entry name" value="Nucleotide cyclase"/>
    <property type="match status" value="8"/>
</dbReference>
<dbReference type="InterPro" id="IPR036940">
    <property type="entry name" value="PI3/4_kinase_cat_sf"/>
</dbReference>
<dbReference type="GO" id="GO:0009190">
    <property type="term" value="P:cyclic nucleotide biosynthetic process"/>
    <property type="evidence" value="ECO:0007669"/>
    <property type="project" value="InterPro"/>
</dbReference>
<dbReference type="GO" id="GO:0035556">
    <property type="term" value="P:intracellular signal transduction"/>
    <property type="evidence" value="ECO:0007669"/>
    <property type="project" value="InterPro"/>
</dbReference>
<feature type="region of interest" description="Disordered" evidence="1">
    <location>
        <begin position="1040"/>
        <end position="1082"/>
    </location>
</feature>
<proteinExistence type="predicted"/>